<dbReference type="OrthoDB" id="9803036at2"/>
<dbReference type="AlphaFoldDB" id="A0A1X7DRP3"/>
<dbReference type="InterPro" id="IPR001451">
    <property type="entry name" value="Hexapep"/>
</dbReference>
<dbReference type="Gene3D" id="2.160.10.10">
    <property type="entry name" value="Hexapeptide repeat proteins"/>
    <property type="match status" value="1"/>
</dbReference>
<dbReference type="InterPro" id="IPR050484">
    <property type="entry name" value="Transf_Hexapept/Carb_Anhydrase"/>
</dbReference>
<sequence length="202" mass="21137">MTTESATETIFETGQALLARHPGAIIQPVRGVWPRIAADAFIAPGAVVVGDVTIGAEASVWYGCVLRGDDHSITVGPRTNIQDGTIVHVMLNDYPTIIGADVVIGHGVRMHGCTLEDGCLIGIGSIVLDGAVVESGAMLAAGAVLTPRKRVPARQLWAGSPAKHLRDVTDAEVEFIAFDVRHYAGLAREASGRGQPDLGAEI</sequence>
<dbReference type="RefSeq" id="WP_143266312.1">
    <property type="nucleotide sequence ID" value="NZ_FXAK01000001.1"/>
</dbReference>
<evidence type="ECO:0000313" key="1">
    <source>
        <dbReference type="EMBL" id="SMF20311.1"/>
    </source>
</evidence>
<protein>
    <submittedName>
        <fullName evidence="1">Carbonic anhydrase or acetyltransferase, isoleucine patch superfamily</fullName>
    </submittedName>
</protein>
<proteinExistence type="predicted"/>
<evidence type="ECO:0000313" key="2">
    <source>
        <dbReference type="Proteomes" id="UP000192936"/>
    </source>
</evidence>
<dbReference type="STRING" id="286727.SAMN02982917_0898"/>
<organism evidence="1 2">
    <name type="scientific">Azospirillum oryzae</name>
    <dbReference type="NCBI Taxonomy" id="286727"/>
    <lineage>
        <taxon>Bacteria</taxon>
        <taxon>Pseudomonadati</taxon>
        <taxon>Pseudomonadota</taxon>
        <taxon>Alphaproteobacteria</taxon>
        <taxon>Rhodospirillales</taxon>
        <taxon>Azospirillaceae</taxon>
        <taxon>Azospirillum</taxon>
    </lineage>
</organism>
<dbReference type="Pfam" id="PF00132">
    <property type="entry name" value="Hexapep"/>
    <property type="match status" value="1"/>
</dbReference>
<gene>
    <name evidence="1" type="ORF">SAMN02982917_0898</name>
</gene>
<accession>A0A1X7DRP3</accession>
<dbReference type="PANTHER" id="PTHR13061">
    <property type="entry name" value="DYNACTIN SUBUNIT P25"/>
    <property type="match status" value="1"/>
</dbReference>
<dbReference type="SUPFAM" id="SSF51161">
    <property type="entry name" value="Trimeric LpxA-like enzymes"/>
    <property type="match status" value="1"/>
</dbReference>
<dbReference type="CDD" id="cd04645">
    <property type="entry name" value="LbH_gamma_CA_like"/>
    <property type="match status" value="1"/>
</dbReference>
<dbReference type="InterPro" id="IPR047324">
    <property type="entry name" value="LbH_gamma_CA-like"/>
</dbReference>
<dbReference type="InterPro" id="IPR011004">
    <property type="entry name" value="Trimer_LpxA-like_sf"/>
</dbReference>
<dbReference type="Proteomes" id="UP000192936">
    <property type="component" value="Unassembled WGS sequence"/>
</dbReference>
<dbReference type="PANTHER" id="PTHR13061:SF29">
    <property type="entry name" value="GAMMA CARBONIC ANHYDRASE-LIKE 1, MITOCHONDRIAL-RELATED"/>
    <property type="match status" value="1"/>
</dbReference>
<dbReference type="GO" id="GO:0016740">
    <property type="term" value="F:transferase activity"/>
    <property type="evidence" value="ECO:0007669"/>
    <property type="project" value="UniProtKB-KW"/>
</dbReference>
<keyword evidence="1" id="KW-0808">Transferase</keyword>
<name>A0A1X7DRP3_9PROT</name>
<reference evidence="1 2" key="1">
    <citation type="submission" date="2017-04" db="EMBL/GenBank/DDBJ databases">
        <authorList>
            <person name="Afonso C.L."/>
            <person name="Miller P.J."/>
            <person name="Scott M.A."/>
            <person name="Spackman E."/>
            <person name="Goraichik I."/>
            <person name="Dimitrov K.M."/>
            <person name="Suarez D.L."/>
            <person name="Swayne D.E."/>
        </authorList>
    </citation>
    <scope>NUCLEOTIDE SEQUENCE [LARGE SCALE GENOMIC DNA]</scope>
    <source>
        <strain evidence="1 2">A2P</strain>
    </source>
</reference>
<dbReference type="EMBL" id="FXAK01000001">
    <property type="protein sequence ID" value="SMF20311.1"/>
    <property type="molecule type" value="Genomic_DNA"/>
</dbReference>